<dbReference type="InterPro" id="IPR000781">
    <property type="entry name" value="ERH"/>
</dbReference>
<accession>A0A835QCT8</accession>
<dbReference type="Pfam" id="PF01133">
    <property type="entry name" value="ER"/>
    <property type="match status" value="1"/>
</dbReference>
<evidence type="ECO:0000256" key="2">
    <source>
        <dbReference type="SAM" id="Phobius"/>
    </source>
</evidence>
<feature type="transmembrane region" description="Helical" evidence="2">
    <location>
        <begin position="137"/>
        <end position="159"/>
    </location>
</feature>
<dbReference type="OrthoDB" id="680369at2759"/>
<dbReference type="SUPFAM" id="SSF143875">
    <property type="entry name" value="ERH-like"/>
    <property type="match status" value="1"/>
</dbReference>
<keyword evidence="2" id="KW-0812">Transmembrane</keyword>
<evidence type="ECO:0000313" key="4">
    <source>
        <dbReference type="Proteomes" id="UP000636800"/>
    </source>
</evidence>
<comment type="similarity">
    <text evidence="1">Belongs to the E(R) family.</text>
</comment>
<dbReference type="EMBL" id="JADCNL010000008">
    <property type="protein sequence ID" value="KAG0470765.1"/>
    <property type="molecule type" value="Genomic_DNA"/>
</dbReference>
<evidence type="ECO:0000313" key="3">
    <source>
        <dbReference type="EMBL" id="KAG0470765.1"/>
    </source>
</evidence>
<keyword evidence="2" id="KW-1133">Transmembrane helix</keyword>
<name>A0A835QCT8_VANPL</name>
<dbReference type="InterPro" id="IPR035912">
    <property type="entry name" value="EHR_sf"/>
</dbReference>
<reference evidence="3 4" key="1">
    <citation type="journal article" date="2020" name="Nat. Food">
        <title>A phased Vanilla planifolia genome enables genetic improvement of flavour and production.</title>
        <authorList>
            <person name="Hasing T."/>
            <person name="Tang H."/>
            <person name="Brym M."/>
            <person name="Khazi F."/>
            <person name="Huang T."/>
            <person name="Chambers A.H."/>
        </authorList>
    </citation>
    <scope>NUCLEOTIDE SEQUENCE [LARGE SCALE GENOMIC DNA]</scope>
    <source>
        <tissue evidence="3">Leaf</tissue>
    </source>
</reference>
<sequence>MANRHTIVLMQASQNRASRTFMDFDSISQAMDGICGLYERKLKEINPTIVNITYDIADLYNFVDGYADLSALVFEVIPTLFTAVRLLSHPCSPSFSTVVNPTLLSECNIKNLFKIAGGFNLPVFINPCSVVLQRRSVAGMLFWFFDFSVCLGVSGLLRFEMNSFSITRKKTPFQKHREEEEAKRRAEDETARLYAEFVESFQGSDVPGSKAFCSRRTINLNEKIKTDSEGTCHHFFHQLPEEESLRKRKEDEKPKGEKGKPRVIDNFLEELKAEQELREKRNQERDQFLVKGVITITLVSLAALMSFLMISIQVESFQDHLMMGIHKQQNLYVETFHRRSMKIFF</sequence>
<gene>
    <name evidence="3" type="ORF">HPP92_017465</name>
</gene>
<dbReference type="Proteomes" id="UP000636800">
    <property type="component" value="Unassembled WGS sequence"/>
</dbReference>
<keyword evidence="2" id="KW-0472">Membrane</keyword>
<protein>
    <submittedName>
        <fullName evidence="3">Uncharacterized protein</fullName>
    </submittedName>
</protein>
<dbReference type="Gene3D" id="3.30.2260.10">
    <property type="entry name" value="Enhancer of rudimentary"/>
    <property type="match status" value="1"/>
</dbReference>
<comment type="caution">
    <text evidence="3">The sequence shown here is derived from an EMBL/GenBank/DDBJ whole genome shotgun (WGS) entry which is preliminary data.</text>
</comment>
<proteinExistence type="inferred from homology"/>
<dbReference type="PROSITE" id="PS01290">
    <property type="entry name" value="ER"/>
    <property type="match status" value="1"/>
</dbReference>
<dbReference type="PANTHER" id="PTHR12373">
    <property type="entry name" value="ENHANCER OF RUDIMENTARY ERH"/>
    <property type="match status" value="1"/>
</dbReference>
<dbReference type="PANTHER" id="PTHR12373:SF0">
    <property type="entry name" value="ENHANCER OF RUDIMENTARY HOMOLOG"/>
    <property type="match status" value="1"/>
</dbReference>
<organism evidence="3 4">
    <name type="scientific">Vanilla planifolia</name>
    <name type="common">Vanilla</name>
    <dbReference type="NCBI Taxonomy" id="51239"/>
    <lineage>
        <taxon>Eukaryota</taxon>
        <taxon>Viridiplantae</taxon>
        <taxon>Streptophyta</taxon>
        <taxon>Embryophyta</taxon>
        <taxon>Tracheophyta</taxon>
        <taxon>Spermatophyta</taxon>
        <taxon>Magnoliopsida</taxon>
        <taxon>Liliopsida</taxon>
        <taxon>Asparagales</taxon>
        <taxon>Orchidaceae</taxon>
        <taxon>Vanilloideae</taxon>
        <taxon>Vanilleae</taxon>
        <taxon>Vanilla</taxon>
    </lineage>
</organism>
<feature type="transmembrane region" description="Helical" evidence="2">
    <location>
        <begin position="288"/>
        <end position="312"/>
    </location>
</feature>
<dbReference type="AlphaFoldDB" id="A0A835QCT8"/>
<evidence type="ECO:0000256" key="1">
    <source>
        <dbReference type="ARBA" id="ARBA00007491"/>
    </source>
</evidence>
<keyword evidence="4" id="KW-1185">Reference proteome</keyword>